<reference evidence="1 2" key="1">
    <citation type="journal article" date="2021" name="BMC Genomics">
        <title>Datura genome reveals duplications of psychoactive alkaloid biosynthetic genes and high mutation rate following tissue culture.</title>
        <authorList>
            <person name="Rajewski A."/>
            <person name="Carter-House D."/>
            <person name="Stajich J."/>
            <person name="Litt A."/>
        </authorList>
    </citation>
    <scope>NUCLEOTIDE SEQUENCE [LARGE SCALE GENOMIC DNA]</scope>
    <source>
        <strain evidence="1">AR-01</strain>
    </source>
</reference>
<dbReference type="EMBL" id="JACEIK010000528">
    <property type="protein sequence ID" value="MCD7458600.1"/>
    <property type="molecule type" value="Genomic_DNA"/>
</dbReference>
<dbReference type="Proteomes" id="UP000823775">
    <property type="component" value="Unassembled WGS sequence"/>
</dbReference>
<sequence>PCRVSCLIAASSAMSYAMSRGECATARASSRWEEGRLACANVLEQCLVTQDVAPGEGCLVHAIEPNLLLCHVASSAMMKAPHAWQYAQAAVVPHAACAILVWLVVSSFDLCI</sequence>
<accession>A0ABS8SI58</accession>
<feature type="non-terminal residue" evidence="1">
    <location>
        <position position="112"/>
    </location>
</feature>
<evidence type="ECO:0000313" key="2">
    <source>
        <dbReference type="Proteomes" id="UP000823775"/>
    </source>
</evidence>
<proteinExistence type="predicted"/>
<comment type="caution">
    <text evidence="1">The sequence shown here is derived from an EMBL/GenBank/DDBJ whole genome shotgun (WGS) entry which is preliminary data.</text>
</comment>
<organism evidence="1 2">
    <name type="scientific">Datura stramonium</name>
    <name type="common">Jimsonweed</name>
    <name type="synonym">Common thornapple</name>
    <dbReference type="NCBI Taxonomy" id="4076"/>
    <lineage>
        <taxon>Eukaryota</taxon>
        <taxon>Viridiplantae</taxon>
        <taxon>Streptophyta</taxon>
        <taxon>Embryophyta</taxon>
        <taxon>Tracheophyta</taxon>
        <taxon>Spermatophyta</taxon>
        <taxon>Magnoliopsida</taxon>
        <taxon>eudicotyledons</taxon>
        <taxon>Gunneridae</taxon>
        <taxon>Pentapetalae</taxon>
        <taxon>asterids</taxon>
        <taxon>lamiids</taxon>
        <taxon>Solanales</taxon>
        <taxon>Solanaceae</taxon>
        <taxon>Solanoideae</taxon>
        <taxon>Datureae</taxon>
        <taxon>Datura</taxon>
    </lineage>
</organism>
<feature type="non-terminal residue" evidence="1">
    <location>
        <position position="1"/>
    </location>
</feature>
<name>A0ABS8SI58_DATST</name>
<keyword evidence="2" id="KW-1185">Reference proteome</keyword>
<gene>
    <name evidence="1" type="ORF">HAX54_038635</name>
</gene>
<evidence type="ECO:0000313" key="1">
    <source>
        <dbReference type="EMBL" id="MCD7458600.1"/>
    </source>
</evidence>
<protein>
    <submittedName>
        <fullName evidence="1">Uncharacterized protein</fullName>
    </submittedName>
</protein>